<evidence type="ECO:0000313" key="3">
    <source>
        <dbReference type="EMBL" id="GAB08415.1"/>
    </source>
</evidence>
<keyword evidence="2" id="KW-0472">Membrane</keyword>
<feature type="transmembrane region" description="Helical" evidence="2">
    <location>
        <begin position="87"/>
        <end position="109"/>
    </location>
</feature>
<dbReference type="EMBL" id="BAEE01000011">
    <property type="protein sequence ID" value="GAB08415.1"/>
    <property type="molecule type" value="Genomic_DNA"/>
</dbReference>
<dbReference type="AlphaFoldDB" id="G7GXU0"/>
<feature type="transmembrane region" description="Helical" evidence="2">
    <location>
        <begin position="32"/>
        <end position="51"/>
    </location>
</feature>
<feature type="transmembrane region" description="Helical" evidence="2">
    <location>
        <begin position="371"/>
        <end position="389"/>
    </location>
</feature>
<comment type="caution">
    <text evidence="3">The sequence shown here is derived from an EMBL/GenBank/DDBJ whole genome shotgun (WGS) entry which is preliminary data.</text>
</comment>
<feature type="transmembrane region" description="Helical" evidence="2">
    <location>
        <begin position="214"/>
        <end position="240"/>
    </location>
</feature>
<dbReference type="STRING" id="1073574.GOARA_011_00310"/>
<dbReference type="OrthoDB" id="9767931at2"/>
<name>G7GXU0_9ACTN</name>
<sequence length="505" mass="55064">MTYAGPTPQYAPPPIPPRPQSEISQRANTSPLPYAALIAAGVAGVIGAIFWRIDETGLGTTVTGLAVLALIIASAPAEIRARQRSYWIPLTAGIAGLLLVPLFLDAGWVNGISLFVAVCATLLLLTSAHNLTGVLFAALSPLVAPFIALGEPFRRRRPASRSSASRVRVALLGGAVALVTLLLLLIFGSLFASADPTFGKLVDFDLSNPFSGDFIAAIVAGVFIAWVTLTGTLLAHAQFTYPEPTERRYPPVWAWAVPIGALLALFVLFLAMQARALFGGDDYVQRTANLTYSQYAVRGFWQLLVVTLLVIIVATAAWWFIDRHDERQRRTARILFGGLFAATLLVVVSAFLRMERYINAYGATQDRIFGLYFEVFLAAVIIALAAVGLNFDARPLVRRLVLLTVFSALAFALINPDRFIAKTNIDRATSVEKIDAWYLGGLSSDAYGQLDRLPEPARACAMWRFHRNHDDSSSWREFNVSRHRVPPAKPDETDASPAGCGNFRY</sequence>
<keyword evidence="4" id="KW-1185">Reference proteome</keyword>
<feature type="transmembrane region" description="Helical" evidence="2">
    <location>
        <begin position="169"/>
        <end position="194"/>
    </location>
</feature>
<dbReference type="RefSeq" id="WP_007320495.1">
    <property type="nucleotide sequence ID" value="NZ_BAEE01000011.1"/>
</dbReference>
<feature type="transmembrane region" description="Helical" evidence="2">
    <location>
        <begin position="57"/>
        <end position="75"/>
    </location>
</feature>
<feature type="compositionally biased region" description="Pro residues" evidence="1">
    <location>
        <begin position="9"/>
        <end position="19"/>
    </location>
</feature>
<evidence type="ECO:0000313" key="4">
    <source>
        <dbReference type="Proteomes" id="UP000035088"/>
    </source>
</evidence>
<dbReference type="Proteomes" id="UP000035088">
    <property type="component" value="Unassembled WGS sequence"/>
</dbReference>
<feature type="transmembrane region" description="Helical" evidence="2">
    <location>
        <begin position="396"/>
        <end position="414"/>
    </location>
</feature>
<feature type="transmembrane region" description="Helical" evidence="2">
    <location>
        <begin position="252"/>
        <end position="272"/>
    </location>
</feature>
<feature type="transmembrane region" description="Helical" evidence="2">
    <location>
        <begin position="115"/>
        <end position="148"/>
    </location>
</feature>
<gene>
    <name evidence="3" type="ORF">GOARA_011_00310</name>
</gene>
<keyword evidence="2" id="KW-0812">Transmembrane</keyword>
<feature type="region of interest" description="Disordered" evidence="1">
    <location>
        <begin position="481"/>
        <end position="505"/>
    </location>
</feature>
<feature type="transmembrane region" description="Helical" evidence="2">
    <location>
        <begin position="300"/>
        <end position="321"/>
    </location>
</feature>
<dbReference type="InterPro" id="IPR025291">
    <property type="entry name" value="DUF4153"/>
</dbReference>
<proteinExistence type="predicted"/>
<protein>
    <submittedName>
        <fullName evidence="3">Uncharacterized protein</fullName>
    </submittedName>
</protein>
<evidence type="ECO:0000256" key="1">
    <source>
        <dbReference type="SAM" id="MobiDB-lite"/>
    </source>
</evidence>
<keyword evidence="2" id="KW-1133">Transmembrane helix</keyword>
<dbReference type="Pfam" id="PF13687">
    <property type="entry name" value="DUF4153"/>
    <property type="match status" value="1"/>
</dbReference>
<feature type="region of interest" description="Disordered" evidence="1">
    <location>
        <begin position="1"/>
        <end position="25"/>
    </location>
</feature>
<reference evidence="3 4" key="1">
    <citation type="submission" date="2011-11" db="EMBL/GenBank/DDBJ databases">
        <title>Whole genome shotgun sequence of Gordonia araii NBRC 100433.</title>
        <authorList>
            <person name="Yoshida Y."/>
            <person name="Hosoyama A."/>
            <person name="Tsuchikane K."/>
            <person name="Katsumata H."/>
            <person name="Yamazaki S."/>
            <person name="Fujita N."/>
        </authorList>
    </citation>
    <scope>NUCLEOTIDE SEQUENCE [LARGE SCALE GENOMIC DNA]</scope>
    <source>
        <strain evidence="3 4">NBRC 100433</strain>
    </source>
</reference>
<feature type="transmembrane region" description="Helical" evidence="2">
    <location>
        <begin position="333"/>
        <end position="351"/>
    </location>
</feature>
<organism evidence="3 4">
    <name type="scientific">Gordonia araii NBRC 100433</name>
    <dbReference type="NCBI Taxonomy" id="1073574"/>
    <lineage>
        <taxon>Bacteria</taxon>
        <taxon>Bacillati</taxon>
        <taxon>Actinomycetota</taxon>
        <taxon>Actinomycetes</taxon>
        <taxon>Mycobacteriales</taxon>
        <taxon>Gordoniaceae</taxon>
        <taxon>Gordonia</taxon>
    </lineage>
</organism>
<accession>G7GXU0</accession>
<evidence type="ECO:0000256" key="2">
    <source>
        <dbReference type="SAM" id="Phobius"/>
    </source>
</evidence>